<dbReference type="KEGG" id="btab:109032211"/>
<evidence type="ECO:0000313" key="2">
    <source>
        <dbReference type="EMBL" id="CAH0380551.1"/>
    </source>
</evidence>
<dbReference type="PANTHER" id="PTHR13410">
    <property type="entry name" value="PROTEIN PBDC1"/>
    <property type="match status" value="1"/>
</dbReference>
<gene>
    <name evidence="2" type="ORF">BEMITA_LOCUS296</name>
</gene>
<dbReference type="Gene3D" id="1.10.3560.10">
    <property type="entry name" value="yst0336 like domain"/>
    <property type="match status" value="1"/>
</dbReference>
<dbReference type="InterPro" id="IPR021148">
    <property type="entry name" value="Polysacc_synth_dom"/>
</dbReference>
<dbReference type="EMBL" id="OU963862">
    <property type="protein sequence ID" value="CAH0380551.1"/>
    <property type="molecule type" value="Genomic_DNA"/>
</dbReference>
<dbReference type="InterPro" id="IPR008476">
    <property type="entry name" value="PBDC1_metazoa/fungi"/>
</dbReference>
<proteinExistence type="predicted"/>
<protein>
    <recommendedName>
        <fullName evidence="1">Polysaccharide biosynthesis domain-containing protein</fullName>
    </recommendedName>
</protein>
<dbReference type="Proteomes" id="UP001152759">
    <property type="component" value="Chromosome 1"/>
</dbReference>
<evidence type="ECO:0000259" key="1">
    <source>
        <dbReference type="Pfam" id="PF04669"/>
    </source>
</evidence>
<evidence type="ECO:0000313" key="3">
    <source>
        <dbReference type="Proteomes" id="UP001152759"/>
    </source>
</evidence>
<reference evidence="2" key="1">
    <citation type="submission" date="2021-12" db="EMBL/GenBank/DDBJ databases">
        <authorList>
            <person name="King R."/>
        </authorList>
    </citation>
    <scope>NUCLEOTIDE SEQUENCE</scope>
</reference>
<dbReference type="OrthoDB" id="10248897at2759"/>
<dbReference type="InterPro" id="IPR023139">
    <property type="entry name" value="PBDC1-like_dom_sf"/>
</dbReference>
<organism evidence="2 3">
    <name type="scientific">Bemisia tabaci</name>
    <name type="common">Sweetpotato whitefly</name>
    <name type="synonym">Aleurodes tabaci</name>
    <dbReference type="NCBI Taxonomy" id="7038"/>
    <lineage>
        <taxon>Eukaryota</taxon>
        <taxon>Metazoa</taxon>
        <taxon>Ecdysozoa</taxon>
        <taxon>Arthropoda</taxon>
        <taxon>Hexapoda</taxon>
        <taxon>Insecta</taxon>
        <taxon>Pterygota</taxon>
        <taxon>Neoptera</taxon>
        <taxon>Paraneoptera</taxon>
        <taxon>Hemiptera</taxon>
        <taxon>Sternorrhyncha</taxon>
        <taxon>Aleyrodoidea</taxon>
        <taxon>Aleyrodidae</taxon>
        <taxon>Aleyrodinae</taxon>
        <taxon>Bemisia</taxon>
    </lineage>
</organism>
<name>A0A9N9ZZV4_BEMTA</name>
<keyword evidence="3" id="KW-1185">Reference proteome</keyword>
<dbReference type="PANTHER" id="PTHR13410:SF9">
    <property type="entry name" value="PROTEIN PBDC1"/>
    <property type="match status" value="1"/>
</dbReference>
<dbReference type="GO" id="GO:0005737">
    <property type="term" value="C:cytoplasm"/>
    <property type="evidence" value="ECO:0007669"/>
    <property type="project" value="TreeGrafter"/>
</dbReference>
<feature type="domain" description="Polysaccharide biosynthesis" evidence="1">
    <location>
        <begin position="30"/>
        <end position="154"/>
    </location>
</feature>
<sequence>MTTSTTAKSPPTLDDIFTRPAEEFGNDPTVEALWAIKAGEHAEVYFNILCAVDPKLLKLTPHDEIIYTSFRNEFPDMKVDIINENELKSPEQKEKWRPFCENFKTVVENYSFGTLLRADCKEDYSESNSFIVPRIQFLAIELARNKEGYNDAIRTKFKASK</sequence>
<accession>A0A9N9ZZV4</accession>
<dbReference type="Pfam" id="PF04669">
    <property type="entry name" value="PBDC1"/>
    <property type="match status" value="1"/>
</dbReference>
<dbReference type="AlphaFoldDB" id="A0A9N9ZZV4"/>